<accession>A0A0F9WAN8</accession>
<gene>
    <name evidence="1" type="ORF">LCGC14_0305950</name>
</gene>
<sequence length="81" mass="9759">MKNNNYLIKKYRKQIAEILADRGYITCPSCGRSNLEYFRCLYRDCSEYHKDLETISYQIKKAQYLNDTLELLEILKKEKLL</sequence>
<reference evidence="1" key="1">
    <citation type="journal article" date="2015" name="Nature">
        <title>Complex archaea that bridge the gap between prokaryotes and eukaryotes.</title>
        <authorList>
            <person name="Spang A."/>
            <person name="Saw J.H."/>
            <person name="Jorgensen S.L."/>
            <person name="Zaremba-Niedzwiedzka K."/>
            <person name="Martijn J."/>
            <person name="Lind A.E."/>
            <person name="van Eijk R."/>
            <person name="Schleper C."/>
            <person name="Guy L."/>
            <person name="Ettema T.J."/>
        </authorList>
    </citation>
    <scope>NUCLEOTIDE SEQUENCE</scope>
</reference>
<proteinExistence type="predicted"/>
<dbReference type="AlphaFoldDB" id="A0A0F9WAN8"/>
<organism evidence="1">
    <name type="scientific">marine sediment metagenome</name>
    <dbReference type="NCBI Taxonomy" id="412755"/>
    <lineage>
        <taxon>unclassified sequences</taxon>
        <taxon>metagenomes</taxon>
        <taxon>ecological metagenomes</taxon>
    </lineage>
</organism>
<comment type="caution">
    <text evidence="1">The sequence shown here is derived from an EMBL/GenBank/DDBJ whole genome shotgun (WGS) entry which is preliminary data.</text>
</comment>
<evidence type="ECO:0000313" key="1">
    <source>
        <dbReference type="EMBL" id="KKN82771.1"/>
    </source>
</evidence>
<dbReference type="EMBL" id="LAZR01000195">
    <property type="protein sequence ID" value="KKN82771.1"/>
    <property type="molecule type" value="Genomic_DNA"/>
</dbReference>
<name>A0A0F9WAN8_9ZZZZ</name>
<protein>
    <submittedName>
        <fullName evidence="1">Uncharacterized protein</fullName>
    </submittedName>
</protein>